<evidence type="ECO:0000313" key="2">
    <source>
        <dbReference type="EMBL" id="TGK06310.1"/>
    </source>
</evidence>
<evidence type="ECO:0000256" key="1">
    <source>
        <dbReference type="SAM" id="SignalP"/>
    </source>
</evidence>
<gene>
    <name evidence="2" type="ORF">EHO60_14780</name>
</gene>
<accession>A0A4R9G5T9</accession>
<dbReference type="Proteomes" id="UP000298458">
    <property type="component" value="Unassembled WGS sequence"/>
</dbReference>
<reference evidence="2" key="1">
    <citation type="journal article" date="2019" name="PLoS Negl. Trop. Dis.">
        <title>Revisiting the worldwide diversity of Leptospira species in the environment.</title>
        <authorList>
            <person name="Vincent A.T."/>
            <person name="Schiettekatte O."/>
            <person name="Bourhy P."/>
            <person name="Veyrier F.J."/>
            <person name="Picardeau M."/>
        </authorList>
    </citation>
    <scope>NUCLEOTIDE SEQUENCE [LARGE SCALE GENOMIC DNA]</scope>
    <source>
        <strain evidence="2">SSW15</strain>
    </source>
</reference>
<sequence length="276" mass="31625">MKKEIFILILVLLASSAANAQEDTFKEDCFSKKNNQELKLLSQKKSLDPITGPLYARDAKYPAKGMDWSTSYFAEPWVKISRTRPKNRGEAIEWVEDTCGFNAYLAQDFYPQTFWCEGVDGFGIGEVIAGVISIQKSHFYIAPGYNQGIEKRNSQREGFLAYSRPKEITIYYLVPRVVDTPQGGGTRFNDIVFFDKQTFKLGEAPGWQKIDIENYDKIKSYVSKFDSKRREPLILVAIEINSVYEGNNPKYKDKTCISEIGNVLEDSEYSKQYIKK</sequence>
<dbReference type="RefSeq" id="WP_135768992.1">
    <property type="nucleotide sequence ID" value="NZ_RQET01000013.1"/>
</dbReference>
<dbReference type="EMBL" id="RQET01000013">
    <property type="protein sequence ID" value="TGK06310.1"/>
    <property type="molecule type" value="Genomic_DNA"/>
</dbReference>
<dbReference type="OrthoDB" id="330541at2"/>
<comment type="caution">
    <text evidence="2">The sequence shown here is derived from an EMBL/GenBank/DDBJ whole genome shotgun (WGS) entry which is preliminary data.</text>
</comment>
<dbReference type="InterPro" id="IPR057561">
    <property type="entry name" value="NADase_transloc"/>
</dbReference>
<dbReference type="AlphaFoldDB" id="A0A4R9G5T9"/>
<keyword evidence="1" id="KW-0732">Signal</keyword>
<feature type="chain" id="PRO_5020493416" evidence="1">
    <location>
        <begin position="21"/>
        <end position="276"/>
    </location>
</feature>
<keyword evidence="3" id="KW-1185">Reference proteome</keyword>
<name>A0A4R9G5T9_9LEPT</name>
<protein>
    <submittedName>
        <fullName evidence="2">Uncharacterized protein</fullName>
    </submittedName>
</protein>
<feature type="signal peptide" evidence="1">
    <location>
        <begin position="1"/>
        <end position="20"/>
    </location>
</feature>
<dbReference type="NCBIfam" id="NF047619">
    <property type="entry name" value="NADase_discoid"/>
    <property type="match status" value="1"/>
</dbReference>
<organism evidence="2 3">
    <name type="scientific">Leptospira fletcheri</name>
    <dbReference type="NCBI Taxonomy" id="2484981"/>
    <lineage>
        <taxon>Bacteria</taxon>
        <taxon>Pseudomonadati</taxon>
        <taxon>Spirochaetota</taxon>
        <taxon>Spirochaetia</taxon>
        <taxon>Leptospirales</taxon>
        <taxon>Leptospiraceae</taxon>
        <taxon>Leptospira</taxon>
    </lineage>
</organism>
<proteinExistence type="predicted"/>
<evidence type="ECO:0000313" key="3">
    <source>
        <dbReference type="Proteomes" id="UP000298458"/>
    </source>
</evidence>